<name>A0ABV9R454_9GAMM</name>
<comment type="subcellular location">
    <subcellularLocation>
        <location evidence="1">Cell membrane</location>
        <topology evidence="1">Multi-pass membrane protein</topology>
    </subcellularLocation>
</comment>
<evidence type="ECO:0000313" key="8">
    <source>
        <dbReference type="EMBL" id="MFC4822604.1"/>
    </source>
</evidence>
<dbReference type="Pfam" id="PF00953">
    <property type="entry name" value="Glycos_transf_4"/>
    <property type="match status" value="1"/>
</dbReference>
<feature type="transmembrane region" description="Helical" evidence="7">
    <location>
        <begin position="109"/>
        <end position="130"/>
    </location>
</feature>
<keyword evidence="2" id="KW-1003">Cell membrane</keyword>
<keyword evidence="9" id="KW-1185">Reference proteome</keyword>
<feature type="transmembrane region" description="Helical" evidence="7">
    <location>
        <begin position="136"/>
        <end position="157"/>
    </location>
</feature>
<dbReference type="PANTHER" id="PTHR22926:SF3">
    <property type="entry name" value="UNDECAPRENYL-PHOSPHATE ALPHA-N-ACETYLGLUCOSAMINYL 1-PHOSPHATE TRANSFERASE"/>
    <property type="match status" value="1"/>
</dbReference>
<protein>
    <submittedName>
        <fullName evidence="8">Glycosyltransferase family 4 protein</fullName>
    </submittedName>
</protein>
<organism evidence="8 9">
    <name type="scientific">Dokdonella ginsengisoli</name>
    <dbReference type="NCBI Taxonomy" id="363846"/>
    <lineage>
        <taxon>Bacteria</taxon>
        <taxon>Pseudomonadati</taxon>
        <taxon>Pseudomonadota</taxon>
        <taxon>Gammaproteobacteria</taxon>
        <taxon>Lysobacterales</taxon>
        <taxon>Rhodanobacteraceae</taxon>
        <taxon>Dokdonella</taxon>
    </lineage>
</organism>
<evidence type="ECO:0000256" key="7">
    <source>
        <dbReference type="SAM" id="Phobius"/>
    </source>
</evidence>
<evidence type="ECO:0000256" key="1">
    <source>
        <dbReference type="ARBA" id="ARBA00004651"/>
    </source>
</evidence>
<keyword evidence="6 7" id="KW-0472">Membrane</keyword>
<feature type="transmembrane region" description="Helical" evidence="7">
    <location>
        <begin position="245"/>
        <end position="264"/>
    </location>
</feature>
<feature type="transmembrane region" description="Helical" evidence="7">
    <location>
        <begin position="284"/>
        <end position="302"/>
    </location>
</feature>
<feature type="transmembrane region" description="Helical" evidence="7">
    <location>
        <begin position="169"/>
        <end position="187"/>
    </location>
</feature>
<feature type="transmembrane region" description="Helical" evidence="7">
    <location>
        <begin position="12"/>
        <end position="34"/>
    </location>
</feature>
<evidence type="ECO:0000256" key="2">
    <source>
        <dbReference type="ARBA" id="ARBA00022475"/>
    </source>
</evidence>
<sequence>MGSGLPGTGFPLAVVAVTGGLSAFLTVLAIRYALRRQLLDLPGQRRSHVRPTPRGGGIAIVAAMLAGGIALAIGEGRTQYVPLLLPPMLGVAWVGWLDDHGGLSALKRLAMHVIAAAWVFAGPLLLLTAFPVADAAGTSLFAVVAASAVTFAIVWSINLHNFMDGIDGLLTLQAMFVLVALAVVAALRGVQGSAFLLVCAAACAGFVPFNFPRARIFMGDVGSGVLGFVVGVGVLWQIADPRIAATSGLILCSAFVTDATCTLLSRMLRGRRWYSAHREHLYQWLVRSGFSHAQVVALYMTWNLLLVLPVVCWMNRPSASSITPGAAVAAAAAVYALATAVWWFGKRWCLGAARTRRRHAAA</sequence>
<reference evidence="9" key="1">
    <citation type="journal article" date="2019" name="Int. J. Syst. Evol. Microbiol.">
        <title>The Global Catalogue of Microorganisms (GCM) 10K type strain sequencing project: providing services to taxonomists for standard genome sequencing and annotation.</title>
        <authorList>
            <consortium name="The Broad Institute Genomics Platform"/>
            <consortium name="The Broad Institute Genome Sequencing Center for Infectious Disease"/>
            <person name="Wu L."/>
            <person name="Ma J."/>
        </authorList>
    </citation>
    <scope>NUCLEOTIDE SEQUENCE [LARGE SCALE GENOMIC DNA]</scope>
    <source>
        <strain evidence="9">CCUG 30340</strain>
    </source>
</reference>
<evidence type="ECO:0000256" key="4">
    <source>
        <dbReference type="ARBA" id="ARBA00022692"/>
    </source>
</evidence>
<feature type="transmembrane region" description="Helical" evidence="7">
    <location>
        <begin position="55"/>
        <end position="74"/>
    </location>
</feature>
<keyword evidence="4 7" id="KW-0812">Transmembrane</keyword>
<dbReference type="InterPro" id="IPR000715">
    <property type="entry name" value="Glycosyl_transferase_4"/>
</dbReference>
<feature type="transmembrane region" description="Helical" evidence="7">
    <location>
        <begin position="193"/>
        <end position="209"/>
    </location>
</feature>
<dbReference type="RefSeq" id="WP_380022972.1">
    <property type="nucleotide sequence ID" value="NZ_JBHSHD010000019.1"/>
</dbReference>
<accession>A0ABV9R454</accession>
<dbReference type="CDD" id="cd06854">
    <property type="entry name" value="GT_WbpL_WbcO_like"/>
    <property type="match status" value="1"/>
</dbReference>
<feature type="transmembrane region" description="Helical" evidence="7">
    <location>
        <begin position="221"/>
        <end position="239"/>
    </location>
</feature>
<evidence type="ECO:0000256" key="5">
    <source>
        <dbReference type="ARBA" id="ARBA00022989"/>
    </source>
</evidence>
<keyword evidence="5 7" id="KW-1133">Transmembrane helix</keyword>
<keyword evidence="3" id="KW-0808">Transferase</keyword>
<feature type="transmembrane region" description="Helical" evidence="7">
    <location>
        <begin position="322"/>
        <end position="344"/>
    </location>
</feature>
<dbReference type="PANTHER" id="PTHR22926">
    <property type="entry name" value="PHOSPHO-N-ACETYLMURAMOYL-PENTAPEPTIDE-TRANSFERASE"/>
    <property type="match status" value="1"/>
</dbReference>
<evidence type="ECO:0000256" key="6">
    <source>
        <dbReference type="ARBA" id="ARBA00023136"/>
    </source>
</evidence>
<feature type="transmembrane region" description="Helical" evidence="7">
    <location>
        <begin position="80"/>
        <end position="97"/>
    </location>
</feature>
<evidence type="ECO:0000313" key="9">
    <source>
        <dbReference type="Proteomes" id="UP001595886"/>
    </source>
</evidence>
<proteinExistence type="predicted"/>
<comment type="caution">
    <text evidence="8">The sequence shown here is derived from an EMBL/GenBank/DDBJ whole genome shotgun (WGS) entry which is preliminary data.</text>
</comment>
<evidence type="ECO:0000256" key="3">
    <source>
        <dbReference type="ARBA" id="ARBA00022679"/>
    </source>
</evidence>
<dbReference type="Proteomes" id="UP001595886">
    <property type="component" value="Unassembled WGS sequence"/>
</dbReference>
<gene>
    <name evidence="8" type="ORF">ACFO6Q_19960</name>
</gene>
<dbReference type="EMBL" id="JBHSHD010000019">
    <property type="protein sequence ID" value="MFC4822604.1"/>
    <property type="molecule type" value="Genomic_DNA"/>
</dbReference>